<name>A0ABT2U3U8_9FIRM</name>
<gene>
    <name evidence="1" type="ORF">OCV66_09345</name>
</gene>
<evidence type="ECO:0008006" key="3">
    <source>
        <dbReference type="Google" id="ProtNLM"/>
    </source>
</evidence>
<evidence type="ECO:0000313" key="2">
    <source>
        <dbReference type="Proteomes" id="UP001652397"/>
    </source>
</evidence>
<comment type="caution">
    <text evidence="1">The sequence shown here is derived from an EMBL/GenBank/DDBJ whole genome shotgun (WGS) entry which is preliminary data.</text>
</comment>
<dbReference type="Proteomes" id="UP001652397">
    <property type="component" value="Unassembled WGS sequence"/>
</dbReference>
<protein>
    <recommendedName>
        <fullName evidence="3">YxeA family protein</fullName>
    </recommendedName>
</protein>
<reference evidence="1 2" key="1">
    <citation type="journal article" date="2021" name="ISME Commun">
        <title>Automated analysis of genomic sequences facilitates high-throughput and comprehensive description of bacteria.</title>
        <authorList>
            <person name="Hitch T.C.A."/>
        </authorList>
    </citation>
    <scope>NUCLEOTIDE SEQUENCE [LARGE SCALE GENOMIC DNA]</scope>
    <source>
        <strain evidence="1 2">Sanger_34</strain>
    </source>
</reference>
<dbReference type="RefSeq" id="WP_243182424.1">
    <property type="nucleotide sequence ID" value="NZ_JAOQJE010000007.1"/>
</dbReference>
<sequence length="85" mass="9683">MKKEVSISLAGVLILILGVAAWYNAPIDLMNLDPKEVMEIVVFNGNSGNGTHIEDKGQFQYSIDDLNDIEVKRTKPPCWLYRIWF</sequence>
<organism evidence="1 2">
    <name type="scientific">Agathobaculum ammoniilyticum</name>
    <dbReference type="NCBI Taxonomy" id="2981778"/>
    <lineage>
        <taxon>Bacteria</taxon>
        <taxon>Bacillati</taxon>
        <taxon>Bacillota</taxon>
        <taxon>Clostridia</taxon>
        <taxon>Eubacteriales</taxon>
        <taxon>Butyricicoccaceae</taxon>
        <taxon>Agathobaculum</taxon>
    </lineage>
</organism>
<evidence type="ECO:0000313" key="1">
    <source>
        <dbReference type="EMBL" id="MCU6789287.1"/>
    </source>
</evidence>
<keyword evidence="2" id="KW-1185">Reference proteome</keyword>
<accession>A0ABT2U3U8</accession>
<dbReference type="EMBL" id="JAOQJE010000007">
    <property type="protein sequence ID" value="MCU6789287.1"/>
    <property type="molecule type" value="Genomic_DNA"/>
</dbReference>
<proteinExistence type="predicted"/>